<feature type="transmembrane region" description="Helical" evidence="1">
    <location>
        <begin position="96"/>
        <end position="113"/>
    </location>
</feature>
<dbReference type="AlphaFoldDB" id="D5BU47"/>
<dbReference type="InterPro" id="IPR037185">
    <property type="entry name" value="EmrE-like"/>
</dbReference>
<protein>
    <recommendedName>
        <fullName evidence="2">EamA domain-containing protein</fullName>
    </recommendedName>
</protein>
<dbReference type="RefSeq" id="WP_013046421.1">
    <property type="nucleotide sequence ID" value="NC_014010.1"/>
</dbReference>
<feature type="transmembrane region" description="Helical" evidence="1">
    <location>
        <begin position="250"/>
        <end position="270"/>
    </location>
</feature>
<dbReference type="STRING" id="488538.SAR116_1551"/>
<dbReference type="PANTHER" id="PTHR22911">
    <property type="entry name" value="ACYL-MALONYL CONDENSING ENZYME-RELATED"/>
    <property type="match status" value="1"/>
</dbReference>
<dbReference type="eggNOG" id="COG0697">
    <property type="taxonomic scope" value="Bacteria"/>
</dbReference>
<dbReference type="Proteomes" id="UP000007460">
    <property type="component" value="Chromosome"/>
</dbReference>
<keyword evidence="1" id="KW-0812">Transmembrane</keyword>
<dbReference type="SUPFAM" id="SSF103481">
    <property type="entry name" value="Multidrug resistance efflux transporter EmrE"/>
    <property type="match status" value="2"/>
</dbReference>
<feature type="transmembrane region" description="Helical" evidence="1">
    <location>
        <begin position="151"/>
        <end position="175"/>
    </location>
</feature>
<proteinExistence type="predicted"/>
<reference evidence="3 4" key="1">
    <citation type="journal article" date="2010" name="J. Bacteriol.">
        <title>Complete genome sequence of "Candidatus Puniceispirillum marinum" IMCC1322, a representative of the SAR116 clade in the Alphaproteobacteria.</title>
        <authorList>
            <person name="Oh H.M."/>
            <person name="Kwon K.K."/>
            <person name="Kang I."/>
            <person name="Kang S.G."/>
            <person name="Lee J.H."/>
            <person name="Kim S.J."/>
            <person name="Cho J.C."/>
        </authorList>
    </citation>
    <scope>NUCLEOTIDE SEQUENCE [LARGE SCALE GENOMIC DNA]</scope>
    <source>
        <strain evidence="3 4">IMCC1322</strain>
    </source>
</reference>
<organism evidence="3 4">
    <name type="scientific">Puniceispirillum marinum (strain IMCC1322)</name>
    <dbReference type="NCBI Taxonomy" id="488538"/>
    <lineage>
        <taxon>Bacteria</taxon>
        <taxon>Pseudomonadati</taxon>
        <taxon>Pseudomonadota</taxon>
        <taxon>Alphaproteobacteria</taxon>
        <taxon>Candidatus Puniceispirillales</taxon>
        <taxon>Candidatus Puniceispirillaceae</taxon>
        <taxon>Candidatus Puniceispirillum</taxon>
    </lineage>
</organism>
<dbReference type="GO" id="GO:0016020">
    <property type="term" value="C:membrane"/>
    <property type="evidence" value="ECO:0007669"/>
    <property type="project" value="InterPro"/>
</dbReference>
<keyword evidence="1" id="KW-0472">Membrane</keyword>
<feature type="transmembrane region" description="Helical" evidence="1">
    <location>
        <begin position="37"/>
        <end position="57"/>
    </location>
</feature>
<accession>D5BU47</accession>
<keyword evidence="4" id="KW-1185">Reference proteome</keyword>
<name>D5BU47_PUNMI</name>
<dbReference type="EMBL" id="CP001751">
    <property type="protein sequence ID" value="ADE39794.1"/>
    <property type="molecule type" value="Genomic_DNA"/>
</dbReference>
<keyword evidence="1" id="KW-1133">Transmembrane helix</keyword>
<feature type="transmembrane region" description="Helical" evidence="1">
    <location>
        <begin position="63"/>
        <end position="84"/>
    </location>
</feature>
<dbReference type="PANTHER" id="PTHR22911:SF137">
    <property type="entry name" value="SOLUTE CARRIER FAMILY 35 MEMBER G2-RELATED"/>
    <property type="match status" value="1"/>
</dbReference>
<feature type="transmembrane region" description="Helical" evidence="1">
    <location>
        <begin position="187"/>
        <end position="205"/>
    </location>
</feature>
<dbReference type="Pfam" id="PF00892">
    <property type="entry name" value="EamA"/>
    <property type="match status" value="2"/>
</dbReference>
<feature type="domain" description="EamA" evidence="2">
    <location>
        <begin position="4"/>
        <end position="136"/>
    </location>
</feature>
<evidence type="ECO:0000256" key="1">
    <source>
        <dbReference type="SAM" id="Phobius"/>
    </source>
</evidence>
<feature type="transmembrane region" description="Helical" evidence="1">
    <location>
        <begin position="119"/>
        <end position="139"/>
    </location>
</feature>
<feature type="transmembrane region" description="Helical" evidence="1">
    <location>
        <begin position="277"/>
        <end position="295"/>
    </location>
</feature>
<feature type="transmembrane region" description="Helical" evidence="1">
    <location>
        <begin position="226"/>
        <end position="244"/>
    </location>
</feature>
<evidence type="ECO:0000313" key="3">
    <source>
        <dbReference type="EMBL" id="ADE39794.1"/>
    </source>
</evidence>
<evidence type="ECO:0000259" key="2">
    <source>
        <dbReference type="Pfam" id="PF00892"/>
    </source>
</evidence>
<feature type="transmembrane region" description="Helical" evidence="1">
    <location>
        <begin position="6"/>
        <end position="25"/>
    </location>
</feature>
<dbReference type="KEGG" id="apb:SAR116_1551"/>
<dbReference type="OrthoDB" id="7841315at2"/>
<evidence type="ECO:0000313" key="4">
    <source>
        <dbReference type="Proteomes" id="UP000007460"/>
    </source>
</evidence>
<sequence length="296" mass="31796">METAAIYAFGAAICWTLAGLFGHAPARALGSLHFNRLRMIAAAGIMAVLLVITGRAFTFDPVFIWPLVLSSVIGIVLGDFFLFLTMRRLGPRRTNILFASNAPMTAILGWLILGEVLAAHDGVAVILAFVGICLAIIYGKRRDLMHIWEDVTPPLSLGVLFGLLAALGQAISAIIIRPVMSDGMDPVMASLIRVMIAALFFWATYPFDKAQRKKPILPAPKILVNVFFNGLFGLGVGMALFLKALETGHIAIVAILTATTPVLILPFVWARTGIMPAWGAWVGALLVVACASLLVF</sequence>
<dbReference type="HOGENOM" id="CLU_058789_1_0_5"/>
<feature type="domain" description="EamA" evidence="2">
    <location>
        <begin position="157"/>
        <end position="295"/>
    </location>
</feature>
<dbReference type="InterPro" id="IPR000620">
    <property type="entry name" value="EamA_dom"/>
</dbReference>
<gene>
    <name evidence="3" type="ordered locus">SAR116_1551</name>
</gene>